<comment type="subcellular location">
    <subcellularLocation>
        <location evidence="1">Cytoplasm</location>
    </subcellularLocation>
</comment>
<dbReference type="Pfam" id="PF05729">
    <property type="entry name" value="NACHT"/>
    <property type="match status" value="1"/>
</dbReference>
<sequence>MKIQLKTEIKQLQELFIELKDDVFESVKNKPVDTFKVRLISMDVDGVEYHVPFLKEIAHKHESVVNIWMDLSPYLNFLNYEILQHILQKFKDPALQIRMDTYIEKIKKFFKTTRLRDFLKCWPVRGKTPPAGDLRKFLTTKTTKDWNTCTLEDLDNVRQNLAKRLLLPSFALDPADASEGCVTMTYYIPASIVPQLQTDIKNTLLKDFADMEIETITVDGVVCYEAPLLQYTSLLKQMYTSWSPLQPLSDSKPKPLLPFRLARIEKQSLSPSDMDRFTRESLRGDMDDVVYKKTAMELSQLGDGSRPQVVLIEGAPGVGKTTFAWHQCRQWAEGKLLQAYSIVLLLPLRDGNIRQISSLPGLFRHSRGQVREEVSRRVAESGGAGCLIWLEAWDELPGDLRSNSLFIELIRGIQLPAATIFITSRPWATGGLLGRVRDRLSQHTELLTLTKEEVENIIIPMIVAIQSQTSFDSGFDFSEFIESNPMIRAAMYTPVSAAIVEQVFKSAPHNPPTTVTGLYSAFVLMRLEQHLSDHLEYCHMNIKVKTLADLPERVLGDLQRLCGLAYEAMSQQMIVFSSLPEGVSTLGLLQTVPQVYDEGEDRVSYNFLHYTVQEYLAALHLSHLQPQQLMTIIDTNTI</sequence>
<name>A0AA35TYQ1_GEOBA</name>
<keyword evidence="3" id="KW-0677">Repeat</keyword>
<reference evidence="5" key="1">
    <citation type="submission" date="2023-03" db="EMBL/GenBank/DDBJ databases">
        <authorList>
            <person name="Steffen K."/>
            <person name="Cardenas P."/>
        </authorList>
    </citation>
    <scope>NUCLEOTIDE SEQUENCE</scope>
</reference>
<dbReference type="InterPro" id="IPR027417">
    <property type="entry name" value="P-loop_NTPase"/>
</dbReference>
<dbReference type="GO" id="GO:0005737">
    <property type="term" value="C:cytoplasm"/>
    <property type="evidence" value="ECO:0007669"/>
    <property type="project" value="UniProtKB-SubCell"/>
</dbReference>
<evidence type="ECO:0000313" key="6">
    <source>
        <dbReference type="Proteomes" id="UP001174909"/>
    </source>
</evidence>
<evidence type="ECO:0000256" key="3">
    <source>
        <dbReference type="ARBA" id="ARBA00022737"/>
    </source>
</evidence>
<accession>A0AA35TYQ1</accession>
<dbReference type="AlphaFoldDB" id="A0AA35TYQ1"/>
<organism evidence="5 6">
    <name type="scientific">Geodia barretti</name>
    <name type="common">Barrett's horny sponge</name>
    <dbReference type="NCBI Taxonomy" id="519541"/>
    <lineage>
        <taxon>Eukaryota</taxon>
        <taxon>Metazoa</taxon>
        <taxon>Porifera</taxon>
        <taxon>Demospongiae</taxon>
        <taxon>Heteroscleromorpha</taxon>
        <taxon>Tetractinellida</taxon>
        <taxon>Astrophorina</taxon>
        <taxon>Geodiidae</taxon>
        <taxon>Geodia</taxon>
    </lineage>
</organism>
<dbReference type="PANTHER" id="PTHR45690">
    <property type="entry name" value="NACHT, LRR AND PYD DOMAINS-CONTAINING PROTEIN 12"/>
    <property type="match status" value="1"/>
</dbReference>
<dbReference type="InterPro" id="IPR007111">
    <property type="entry name" value="NACHT_NTPase"/>
</dbReference>
<dbReference type="PROSITE" id="PS50837">
    <property type="entry name" value="NACHT"/>
    <property type="match status" value="1"/>
</dbReference>
<keyword evidence="6" id="KW-1185">Reference proteome</keyword>
<evidence type="ECO:0000313" key="5">
    <source>
        <dbReference type="EMBL" id="CAI8056953.1"/>
    </source>
</evidence>
<dbReference type="Gene3D" id="3.40.50.300">
    <property type="entry name" value="P-loop containing nucleotide triphosphate hydrolases"/>
    <property type="match status" value="1"/>
</dbReference>
<comment type="caution">
    <text evidence="5">The sequence shown here is derived from an EMBL/GenBank/DDBJ whole genome shotgun (WGS) entry which is preliminary data.</text>
</comment>
<proteinExistence type="predicted"/>
<evidence type="ECO:0000259" key="4">
    <source>
        <dbReference type="PROSITE" id="PS50837"/>
    </source>
</evidence>
<dbReference type="EMBL" id="CASHTH010004410">
    <property type="protein sequence ID" value="CAI8056953.1"/>
    <property type="molecule type" value="Genomic_DNA"/>
</dbReference>
<keyword evidence="2" id="KW-0963">Cytoplasm</keyword>
<dbReference type="SUPFAM" id="SSF52540">
    <property type="entry name" value="P-loop containing nucleoside triphosphate hydrolases"/>
    <property type="match status" value="1"/>
</dbReference>
<gene>
    <name evidence="5" type="ORF">GBAR_LOCUS31025</name>
</gene>
<feature type="domain" description="NACHT" evidence="4">
    <location>
        <begin position="308"/>
        <end position="426"/>
    </location>
</feature>
<evidence type="ECO:0000256" key="1">
    <source>
        <dbReference type="ARBA" id="ARBA00004496"/>
    </source>
</evidence>
<evidence type="ECO:0000256" key="2">
    <source>
        <dbReference type="ARBA" id="ARBA00022490"/>
    </source>
</evidence>
<protein>
    <submittedName>
        <fullName evidence="5">NLR family CARD domain-containing protein 3</fullName>
    </submittedName>
</protein>
<dbReference type="PANTHER" id="PTHR45690:SF19">
    <property type="entry name" value="NACHT, LRR AND PYD DOMAINS-CONTAINING PROTEIN 3"/>
    <property type="match status" value="1"/>
</dbReference>
<dbReference type="InterPro" id="IPR050637">
    <property type="entry name" value="NLRP_innate_immun_reg"/>
</dbReference>
<dbReference type="Proteomes" id="UP001174909">
    <property type="component" value="Unassembled WGS sequence"/>
</dbReference>